<name>A0ABU7RLN8_9ACTN</name>
<feature type="compositionally biased region" description="Polar residues" evidence="1">
    <location>
        <begin position="1"/>
        <end position="11"/>
    </location>
</feature>
<dbReference type="RefSeq" id="WP_331212531.1">
    <property type="nucleotide sequence ID" value="NZ_JAZGQK010000002.1"/>
</dbReference>
<dbReference type="InterPro" id="IPR052529">
    <property type="entry name" value="Bact_Transport_Assoc"/>
</dbReference>
<evidence type="ECO:0000313" key="5">
    <source>
        <dbReference type="Proteomes" id="UP001332243"/>
    </source>
</evidence>
<gene>
    <name evidence="4" type="ORF">V1633_02800</name>
</gene>
<feature type="domain" description="DUF418" evidence="3">
    <location>
        <begin position="258"/>
        <end position="414"/>
    </location>
</feature>
<feature type="transmembrane region" description="Helical" evidence="2">
    <location>
        <begin position="90"/>
        <end position="110"/>
    </location>
</feature>
<reference evidence="4 5" key="1">
    <citation type="submission" date="2024-01" db="EMBL/GenBank/DDBJ databases">
        <title>Genome insights into Plantactinospora sonchi sp. nov.</title>
        <authorList>
            <person name="Wang L."/>
        </authorList>
    </citation>
    <scope>NUCLEOTIDE SEQUENCE [LARGE SCALE GENOMIC DNA]</scope>
    <source>
        <strain evidence="4 5">NEAU-QY2</strain>
    </source>
</reference>
<dbReference type="InterPro" id="IPR007349">
    <property type="entry name" value="DUF418"/>
</dbReference>
<dbReference type="Proteomes" id="UP001332243">
    <property type="component" value="Unassembled WGS sequence"/>
</dbReference>
<accession>A0ABU7RLN8</accession>
<feature type="region of interest" description="Disordered" evidence="1">
    <location>
        <begin position="1"/>
        <end position="39"/>
    </location>
</feature>
<feature type="compositionally biased region" description="Low complexity" evidence="1">
    <location>
        <begin position="26"/>
        <end position="39"/>
    </location>
</feature>
<evidence type="ECO:0000259" key="3">
    <source>
        <dbReference type="Pfam" id="PF04235"/>
    </source>
</evidence>
<evidence type="ECO:0000256" key="2">
    <source>
        <dbReference type="SAM" id="Phobius"/>
    </source>
</evidence>
<proteinExistence type="predicted"/>
<feature type="transmembrane region" description="Helical" evidence="2">
    <location>
        <begin position="348"/>
        <end position="370"/>
    </location>
</feature>
<dbReference type="PANTHER" id="PTHR30590">
    <property type="entry name" value="INNER MEMBRANE PROTEIN"/>
    <property type="match status" value="1"/>
</dbReference>
<feature type="transmembrane region" description="Helical" evidence="2">
    <location>
        <begin position="52"/>
        <end position="70"/>
    </location>
</feature>
<keyword evidence="2" id="KW-0472">Membrane</keyword>
<sequence length="424" mass="44471">MNPSPQISGTPTGAPVRSAGSTAVRSAGPAASGTSSTSPAQRRLRDVDALRSFALFGILIVNIAFFATAYPWHGIDDPAYSSGLDEGVRWTVALLFELKFYLLFAFLFGYSFTLQIDSAARHGAAFVPRFLRRLTGLFVIGAAHAVLLFHGDILTTYAVLGLVLLAVRNIRPRTALIVAGVLLGVVTLFMTMSALSGAVFAPDPAAAVVAGQQSTEALRGNPGTVIVEHLRSMPQMLAGLASLQAPVAMAAFLVGFAAGKRRLLADVDRHRRALRNLQLVGYPVGLAGAVVLANTGGTTGLNMYAVALTVLTAPLLAAAYVASLLQFFRSRAGQRVAGALAPAGRMALSNYLGQSVLCAVLFTGWGLGLIGHVAPLTAVLIAVAIFLIQLVASAGWLARYRYGPAEFCLRALTNAAVPAWRRSS</sequence>
<comment type="caution">
    <text evidence="4">The sequence shown here is derived from an EMBL/GenBank/DDBJ whole genome shotgun (WGS) entry which is preliminary data.</text>
</comment>
<dbReference type="Pfam" id="PF04235">
    <property type="entry name" value="DUF418"/>
    <property type="match status" value="1"/>
</dbReference>
<dbReference type="PANTHER" id="PTHR30590:SF2">
    <property type="entry name" value="INNER MEMBRANE PROTEIN"/>
    <property type="match status" value="1"/>
</dbReference>
<protein>
    <submittedName>
        <fullName evidence="4">DUF418 domain-containing protein</fullName>
    </submittedName>
</protein>
<dbReference type="EMBL" id="JAZGQK010000002">
    <property type="protein sequence ID" value="MEE6257417.1"/>
    <property type="molecule type" value="Genomic_DNA"/>
</dbReference>
<feature type="transmembrane region" description="Helical" evidence="2">
    <location>
        <begin position="177"/>
        <end position="201"/>
    </location>
</feature>
<feature type="transmembrane region" description="Helical" evidence="2">
    <location>
        <begin position="279"/>
        <end position="297"/>
    </location>
</feature>
<evidence type="ECO:0000256" key="1">
    <source>
        <dbReference type="SAM" id="MobiDB-lite"/>
    </source>
</evidence>
<evidence type="ECO:0000313" key="4">
    <source>
        <dbReference type="EMBL" id="MEE6257417.1"/>
    </source>
</evidence>
<feature type="transmembrane region" description="Helical" evidence="2">
    <location>
        <begin position="237"/>
        <end position="258"/>
    </location>
</feature>
<feature type="transmembrane region" description="Helical" evidence="2">
    <location>
        <begin position="153"/>
        <end position="170"/>
    </location>
</feature>
<feature type="transmembrane region" description="Helical" evidence="2">
    <location>
        <begin position="130"/>
        <end position="147"/>
    </location>
</feature>
<keyword evidence="2" id="KW-1133">Transmembrane helix</keyword>
<keyword evidence="2" id="KW-0812">Transmembrane</keyword>
<keyword evidence="5" id="KW-1185">Reference proteome</keyword>
<feature type="transmembrane region" description="Helical" evidence="2">
    <location>
        <begin position="376"/>
        <end position="397"/>
    </location>
</feature>
<feature type="transmembrane region" description="Helical" evidence="2">
    <location>
        <begin position="303"/>
        <end position="328"/>
    </location>
</feature>
<organism evidence="4 5">
    <name type="scientific">Plantactinospora sonchi</name>
    <dbReference type="NCBI Taxonomy" id="1544735"/>
    <lineage>
        <taxon>Bacteria</taxon>
        <taxon>Bacillati</taxon>
        <taxon>Actinomycetota</taxon>
        <taxon>Actinomycetes</taxon>
        <taxon>Micromonosporales</taxon>
        <taxon>Micromonosporaceae</taxon>
        <taxon>Plantactinospora</taxon>
    </lineage>
</organism>